<evidence type="ECO:0000313" key="1">
    <source>
        <dbReference type="EMBL" id="UOO87992.1"/>
    </source>
</evidence>
<reference evidence="1 2" key="1">
    <citation type="journal article" date="2022" name="Res Sq">
        <title>Evolution of multicellular longitudinally dividing oral cavity symbionts (Neisseriaceae).</title>
        <authorList>
            <person name="Nyongesa S."/>
            <person name="Weber P."/>
            <person name="Bernet E."/>
            <person name="Pullido F."/>
            <person name="Nieckarz M."/>
            <person name="Delaby M."/>
            <person name="Nieves C."/>
            <person name="Viehboeck T."/>
            <person name="Krause N."/>
            <person name="Rivera-Millot A."/>
            <person name="Nakamura A."/>
            <person name="Vischer N."/>
            <person name="VanNieuwenhze M."/>
            <person name="Brun Y."/>
            <person name="Cava F."/>
            <person name="Bulgheresi S."/>
            <person name="Veyrier F."/>
        </authorList>
    </citation>
    <scope>NUCLEOTIDE SEQUENCE [LARGE SCALE GENOMIC DNA]</scope>
    <source>
        <strain evidence="1 2">SN4</strain>
    </source>
</reference>
<protein>
    <submittedName>
        <fullName evidence="1">Uncharacterized protein</fullName>
    </submittedName>
</protein>
<organism evidence="1 2">
    <name type="scientific">Vitreoscilla massiliensis</name>
    <dbReference type="NCBI Taxonomy" id="1689272"/>
    <lineage>
        <taxon>Bacteria</taxon>
        <taxon>Pseudomonadati</taxon>
        <taxon>Pseudomonadota</taxon>
        <taxon>Betaproteobacteria</taxon>
        <taxon>Neisseriales</taxon>
        <taxon>Neisseriaceae</taxon>
        <taxon>Vitreoscilla</taxon>
    </lineage>
</organism>
<dbReference type="EMBL" id="CP091511">
    <property type="protein sequence ID" value="UOO87992.1"/>
    <property type="molecule type" value="Genomic_DNA"/>
</dbReference>
<dbReference type="RefSeq" id="WP_159061430.1">
    <property type="nucleotide sequence ID" value="NZ_CABKVG010000009.1"/>
</dbReference>
<name>A0ABY4DXG1_9NEIS</name>
<dbReference type="Proteomes" id="UP000832011">
    <property type="component" value="Chromosome"/>
</dbReference>
<proteinExistence type="predicted"/>
<gene>
    <name evidence="1" type="ORF">LVJ82_10855</name>
</gene>
<accession>A0ABY4DXG1</accession>
<sequence>MDMIATAAQQGKEVCFSSQEAANSFIDNMLRTNAAACFQIQQSSNTWTVKRVGVTAA</sequence>
<keyword evidence="2" id="KW-1185">Reference proteome</keyword>
<evidence type="ECO:0000313" key="2">
    <source>
        <dbReference type="Proteomes" id="UP000832011"/>
    </source>
</evidence>